<evidence type="ECO:0000259" key="1">
    <source>
        <dbReference type="PROSITE" id="PS50181"/>
    </source>
</evidence>
<dbReference type="PANTHER" id="PTHR13382:SF22">
    <property type="entry name" value="F-BOX PROTEIN SKIP14"/>
    <property type="match status" value="1"/>
</dbReference>
<evidence type="ECO:0000313" key="2">
    <source>
        <dbReference type="EMBL" id="KAH9290695.1"/>
    </source>
</evidence>
<sequence>MALEVPPWFSKSKSDFGTVDYSVSGADNDSGNSKIDIRNNGVDFASLDFSISGAENDCGNSKTGNFDTSRNDVMSIWLFGNNTSFGNSPSRCPFDKGRNGVVGEEKQVYGECDSVGSVDDFCPFRESDFEALEAEIFGEDTADPFFRGNWKEGEDFMVYFLGSNNDMEVVSVLLEVANFLDMLNVDPDAMEGVIKQETRCFLDMHEKVRKGNVNLLNATFVKLQLIAGLKYYRHFKHMCRIEHETVLSNPNLCHENHELANLIGFLYDKEPELASLHPEGSFLPSWKACKYLAGFQGPKMLETEGGLSNFLEGSKNAWRSKDACTEPGNPLSREMKTSKDPWHECSAGMLFDTGHARTQAVLKNPSTSKAHYGEEPHEAISFALSHLSLSDLLAVESVCKSLRDKVRNDSLLWQRIHVGDPLCSRLTDDVLLKLAARSQGLLQHLTLVQCLRITHDGLKRVLAISPRLTELCLPYCFNFTGEGLVNIVEAHKEFSMPGLKLLKINGISNVTGDHVEKLKYLLDGCLQKTSQVVKPCFYPYGHHYSDRLIDIEACPKCGKAKVVYDCTLESCQGKACQGCIFCISRC</sequence>
<accession>A0AA38F6F0</accession>
<reference evidence="2 3" key="1">
    <citation type="journal article" date="2021" name="Nat. Plants">
        <title>The Taxus genome provides insights into paclitaxel biosynthesis.</title>
        <authorList>
            <person name="Xiong X."/>
            <person name="Gou J."/>
            <person name="Liao Q."/>
            <person name="Li Y."/>
            <person name="Zhou Q."/>
            <person name="Bi G."/>
            <person name="Li C."/>
            <person name="Du R."/>
            <person name="Wang X."/>
            <person name="Sun T."/>
            <person name="Guo L."/>
            <person name="Liang H."/>
            <person name="Lu P."/>
            <person name="Wu Y."/>
            <person name="Zhang Z."/>
            <person name="Ro D.K."/>
            <person name="Shang Y."/>
            <person name="Huang S."/>
            <person name="Yan J."/>
        </authorList>
    </citation>
    <scope>NUCLEOTIDE SEQUENCE [LARGE SCALE GENOMIC DNA]</scope>
    <source>
        <strain evidence="2">Ta-2019</strain>
    </source>
</reference>
<organism evidence="2 3">
    <name type="scientific">Taxus chinensis</name>
    <name type="common">Chinese yew</name>
    <name type="synonym">Taxus wallichiana var. chinensis</name>
    <dbReference type="NCBI Taxonomy" id="29808"/>
    <lineage>
        <taxon>Eukaryota</taxon>
        <taxon>Viridiplantae</taxon>
        <taxon>Streptophyta</taxon>
        <taxon>Embryophyta</taxon>
        <taxon>Tracheophyta</taxon>
        <taxon>Spermatophyta</taxon>
        <taxon>Pinopsida</taxon>
        <taxon>Pinidae</taxon>
        <taxon>Conifers II</taxon>
        <taxon>Cupressales</taxon>
        <taxon>Taxaceae</taxon>
        <taxon>Taxus</taxon>
    </lineage>
</organism>
<feature type="non-terminal residue" evidence="2">
    <location>
        <position position="1"/>
    </location>
</feature>
<dbReference type="SUPFAM" id="SSF52047">
    <property type="entry name" value="RNI-like"/>
    <property type="match status" value="1"/>
</dbReference>
<protein>
    <recommendedName>
        <fullName evidence="1">F-box domain-containing protein</fullName>
    </recommendedName>
</protein>
<dbReference type="InterPro" id="IPR001810">
    <property type="entry name" value="F-box_dom"/>
</dbReference>
<proteinExistence type="predicted"/>
<dbReference type="AlphaFoldDB" id="A0AA38F6F0"/>
<dbReference type="Gene3D" id="3.80.10.10">
    <property type="entry name" value="Ribonuclease Inhibitor"/>
    <property type="match status" value="1"/>
</dbReference>
<dbReference type="EMBL" id="JAHRHJ020003813">
    <property type="protein sequence ID" value="KAH9290695.1"/>
    <property type="molecule type" value="Genomic_DNA"/>
</dbReference>
<keyword evidence="3" id="KW-1185">Reference proteome</keyword>
<evidence type="ECO:0000313" key="3">
    <source>
        <dbReference type="Proteomes" id="UP000824469"/>
    </source>
</evidence>
<dbReference type="OMA" id="RCINDIE"/>
<dbReference type="SUPFAM" id="SSF81383">
    <property type="entry name" value="F-box domain"/>
    <property type="match status" value="1"/>
</dbReference>
<dbReference type="PROSITE" id="PS50181">
    <property type="entry name" value="FBOX"/>
    <property type="match status" value="1"/>
</dbReference>
<dbReference type="PANTHER" id="PTHR13382">
    <property type="entry name" value="MITOCHONDRIAL ATP SYNTHASE COUPLING FACTOR B"/>
    <property type="match status" value="1"/>
</dbReference>
<dbReference type="GO" id="GO:0005737">
    <property type="term" value="C:cytoplasm"/>
    <property type="evidence" value="ECO:0007669"/>
    <property type="project" value="TreeGrafter"/>
</dbReference>
<dbReference type="InterPro" id="IPR036047">
    <property type="entry name" value="F-box-like_dom_sf"/>
</dbReference>
<feature type="domain" description="F-box" evidence="1">
    <location>
        <begin position="369"/>
        <end position="416"/>
    </location>
</feature>
<comment type="caution">
    <text evidence="2">The sequence shown here is derived from an EMBL/GenBank/DDBJ whole genome shotgun (WGS) entry which is preliminary data.</text>
</comment>
<gene>
    <name evidence="2" type="ORF">KI387_034812</name>
</gene>
<name>A0AA38F6F0_TAXCH</name>
<dbReference type="InterPro" id="IPR032675">
    <property type="entry name" value="LRR_dom_sf"/>
</dbReference>
<dbReference type="Proteomes" id="UP000824469">
    <property type="component" value="Unassembled WGS sequence"/>
</dbReference>
<dbReference type="Pfam" id="PF12937">
    <property type="entry name" value="F-box-like"/>
    <property type="match status" value="1"/>
</dbReference>
<dbReference type="InterPro" id="IPR050648">
    <property type="entry name" value="F-box_LRR-repeat"/>
</dbReference>